<dbReference type="GeneID" id="71990825"/>
<dbReference type="AlphaFoldDB" id="A0A9Q8PEY1"/>
<name>A0A9Q8PEY1_PASFU</name>
<proteinExistence type="predicted"/>
<protein>
    <submittedName>
        <fullName evidence="1">Uncharacterized protein</fullName>
    </submittedName>
</protein>
<reference evidence="1" key="1">
    <citation type="submission" date="2021-12" db="EMBL/GenBank/DDBJ databases">
        <authorList>
            <person name="Zaccaron A."/>
            <person name="Stergiopoulos I."/>
        </authorList>
    </citation>
    <scope>NUCLEOTIDE SEQUENCE</scope>
    <source>
        <strain evidence="1">Race5_Kim</strain>
    </source>
</reference>
<organism evidence="1 2">
    <name type="scientific">Passalora fulva</name>
    <name type="common">Tomato leaf mold</name>
    <name type="synonym">Cladosporium fulvum</name>
    <dbReference type="NCBI Taxonomy" id="5499"/>
    <lineage>
        <taxon>Eukaryota</taxon>
        <taxon>Fungi</taxon>
        <taxon>Dikarya</taxon>
        <taxon>Ascomycota</taxon>
        <taxon>Pezizomycotina</taxon>
        <taxon>Dothideomycetes</taxon>
        <taxon>Dothideomycetidae</taxon>
        <taxon>Mycosphaerellales</taxon>
        <taxon>Mycosphaerellaceae</taxon>
        <taxon>Fulvia</taxon>
    </lineage>
</organism>
<dbReference type="KEGG" id="ffu:CLAFUR5_10947"/>
<dbReference type="Proteomes" id="UP000756132">
    <property type="component" value="Chromosome 8"/>
</dbReference>
<dbReference type="RefSeq" id="XP_047765547.1">
    <property type="nucleotide sequence ID" value="XM_047910095.1"/>
</dbReference>
<reference evidence="1" key="2">
    <citation type="journal article" date="2022" name="Microb. Genom.">
        <title>A chromosome-scale genome assembly of the tomato pathogen Cladosporium fulvum reveals a compartmentalized genome architecture and the presence of a dispensable chromosome.</title>
        <authorList>
            <person name="Zaccaron A.Z."/>
            <person name="Chen L.H."/>
            <person name="Samaras A."/>
            <person name="Stergiopoulos I."/>
        </authorList>
    </citation>
    <scope>NUCLEOTIDE SEQUENCE</scope>
    <source>
        <strain evidence="1">Race5_Kim</strain>
    </source>
</reference>
<sequence>MCKDYCCSAFLHFQDVIDPSVICDLDNNINPIFRPKNVSDEDYARAAPALRLASRALLTDAATKYLLTMSEGDIFLDGKTAKSKKALVKGRQVSWSEVDQLERVLKRHTDDQITAGKSLMRSRAGRLIANMTDMVQFFFDDPLACGSGQTAALEGPLLPNLHQRFPRGTRSLICISPVYFEELESPSQWARHHFRLAEVLLHELAHAVHMAVNGHRCVECFYKNATFSEAGYEFTSEIFGGILSSGIAAAFSPCSHFQEEYRRRELIIDGKPAECNINGKDAVRVPMLLSWPCPLMQKHYNANGWAFGARTVHHPGISKVTRLPMSWVRSIFTSSFWEENASQWSATRNTSRKVPWWLMGLENTFFEETGQTWLVEKIVSLSDVGLTDDVRERMQCAAAWQDPSVRDCEDMLDIFADGLDMWPHQQEPQQYKSREKKVPFYMDLLGLGGFA</sequence>
<keyword evidence="2" id="KW-1185">Reference proteome</keyword>
<dbReference type="EMBL" id="CP090170">
    <property type="protein sequence ID" value="UJO21181.1"/>
    <property type="molecule type" value="Genomic_DNA"/>
</dbReference>
<accession>A0A9Q8PEY1</accession>
<evidence type="ECO:0000313" key="1">
    <source>
        <dbReference type="EMBL" id="UJO21181.1"/>
    </source>
</evidence>
<evidence type="ECO:0000313" key="2">
    <source>
        <dbReference type="Proteomes" id="UP000756132"/>
    </source>
</evidence>
<gene>
    <name evidence="1" type="ORF">CLAFUR5_10947</name>
</gene>